<feature type="transmembrane region" description="Helical" evidence="8">
    <location>
        <begin position="243"/>
        <end position="267"/>
    </location>
</feature>
<organism evidence="9 10">
    <name type="scientific">Sanghuangporus baumii</name>
    <name type="common">Phellinus baumii</name>
    <dbReference type="NCBI Taxonomy" id="108892"/>
    <lineage>
        <taxon>Eukaryota</taxon>
        <taxon>Fungi</taxon>
        <taxon>Dikarya</taxon>
        <taxon>Basidiomycota</taxon>
        <taxon>Agaricomycotina</taxon>
        <taxon>Agaricomycetes</taxon>
        <taxon>Hymenochaetales</taxon>
        <taxon>Hymenochaetaceae</taxon>
        <taxon>Sanghuangporus</taxon>
    </lineage>
</organism>
<accession>A0A9Q5HUZ3</accession>
<dbReference type="Pfam" id="PF03824">
    <property type="entry name" value="NicO"/>
    <property type="match status" value="1"/>
</dbReference>
<feature type="transmembrane region" description="Helical" evidence="8">
    <location>
        <begin position="95"/>
        <end position="120"/>
    </location>
</feature>
<feature type="transmembrane region" description="Helical" evidence="8">
    <location>
        <begin position="202"/>
        <end position="223"/>
    </location>
</feature>
<dbReference type="GO" id="GO:0005886">
    <property type="term" value="C:plasma membrane"/>
    <property type="evidence" value="ECO:0007669"/>
    <property type="project" value="UniProtKB-SubCell"/>
</dbReference>
<evidence type="ECO:0000256" key="8">
    <source>
        <dbReference type="RuleBase" id="RU362101"/>
    </source>
</evidence>
<dbReference type="InterPro" id="IPR011541">
    <property type="entry name" value="Ni/Co_transpt_high_affinity"/>
</dbReference>
<dbReference type="GO" id="GO:0012505">
    <property type="term" value="C:endomembrane system"/>
    <property type="evidence" value="ECO:0007669"/>
    <property type="project" value="UniProtKB-SubCell"/>
</dbReference>
<evidence type="ECO:0000256" key="4">
    <source>
        <dbReference type="ARBA" id="ARBA00022596"/>
    </source>
</evidence>
<proteinExistence type="inferred from homology"/>
<reference evidence="9" key="1">
    <citation type="submission" date="2016-06" db="EMBL/GenBank/DDBJ databases">
        <title>Draft Genome sequence of the fungus Inonotus baumii.</title>
        <authorList>
            <person name="Zhu H."/>
            <person name="Lin W."/>
        </authorList>
    </citation>
    <scope>NUCLEOTIDE SEQUENCE</scope>
    <source>
        <strain evidence="9">821</strain>
    </source>
</reference>
<feature type="transmembrane region" description="Helical" evidence="8">
    <location>
        <begin position="26"/>
        <end position="47"/>
    </location>
</feature>
<keyword evidence="6 8" id="KW-1133">Transmembrane helix</keyword>
<keyword evidence="3 8" id="KW-0813">Transport</keyword>
<comment type="similarity">
    <text evidence="2 8">Belongs to the NiCoT transporter (TC 2.A.52) family.</text>
</comment>
<evidence type="ECO:0000256" key="1">
    <source>
        <dbReference type="ARBA" id="ARBA00004127"/>
    </source>
</evidence>
<keyword evidence="7 8" id="KW-0472">Membrane</keyword>
<evidence type="ECO:0000256" key="5">
    <source>
        <dbReference type="ARBA" id="ARBA00022692"/>
    </source>
</evidence>
<evidence type="ECO:0000256" key="7">
    <source>
        <dbReference type="ARBA" id="ARBA00023136"/>
    </source>
</evidence>
<dbReference type="EMBL" id="LNZH02000203">
    <property type="protein sequence ID" value="OCB86287.1"/>
    <property type="molecule type" value="Genomic_DNA"/>
</dbReference>
<dbReference type="Proteomes" id="UP000757232">
    <property type="component" value="Unassembled WGS sequence"/>
</dbReference>
<gene>
    <name evidence="9" type="ORF">A7U60_g6599</name>
</gene>
<evidence type="ECO:0000256" key="3">
    <source>
        <dbReference type="ARBA" id="ARBA00022448"/>
    </source>
</evidence>
<evidence type="ECO:0000313" key="10">
    <source>
        <dbReference type="Proteomes" id="UP000757232"/>
    </source>
</evidence>
<sequence>MPSTRSLTLLRDPCLKWKLTLFGRSLLLIFLELVVNAVCWIAAGIAFGRRNETRSTLNLALLAWTIGLRHGLDADHISAIDNATRGLISMGQLPVTCGLFFSLGHSTIVIVVNIAIAISTDVYDRISGVGDVGGIVGAAVSGSFLFIIGLANSIILYKIIRKRRRKRPAEAGEDEENKSYSTVMMKILGPVTRFVDRPWKMYPVGVLFGFGFDTASSIALLAVTALAQRDAEGKGIPRHDIVILPLLFTAGMTLVDSADSVLMLYAYAGVPDRAFALVEKRIPTGKNVSEIVEDITPDDATPAPVSPLGHISSSQPEALVKTSKPNSIIEDIEATPDLLHNDERDRGNESVLTQRARRVKQHTMSDLSIALTLISILVAFSISLITIMALIGENCDPCQRAAEDPDGGGLAGSWWRAWAKVTPDQSGYIGAAIVGVFVAILVGWYGGRWALRKMKKRRNERIA</sequence>
<keyword evidence="5 8" id="KW-0812">Transmembrane</keyword>
<name>A0A9Q5HUZ3_SANBA</name>
<evidence type="ECO:0000256" key="2">
    <source>
        <dbReference type="ARBA" id="ARBA00010892"/>
    </source>
</evidence>
<evidence type="ECO:0000313" key="9">
    <source>
        <dbReference type="EMBL" id="OCB86287.1"/>
    </source>
</evidence>
<protein>
    <recommendedName>
        <fullName evidence="8">Nickel/cobalt efflux system</fullName>
    </recommendedName>
</protein>
<comment type="caution">
    <text evidence="9">The sequence shown here is derived from an EMBL/GenBank/DDBJ whole genome shotgun (WGS) entry which is preliminary data.</text>
</comment>
<dbReference type="PANTHER" id="PTHR31611:SF0">
    <property type="entry name" value="HIGH-AFFINITY NICKEL TRANSPORT PROTEIN NIC1"/>
    <property type="match status" value="1"/>
</dbReference>
<evidence type="ECO:0000256" key="6">
    <source>
        <dbReference type="ARBA" id="ARBA00022989"/>
    </source>
</evidence>
<feature type="transmembrane region" description="Helical" evidence="8">
    <location>
        <begin position="132"/>
        <end position="157"/>
    </location>
</feature>
<comment type="subcellular location">
    <subcellularLocation>
        <location evidence="8">Cell membrane</location>
        <topology evidence="8">Multi-pass membrane protein</topology>
    </subcellularLocation>
    <subcellularLocation>
        <location evidence="1">Endomembrane system</location>
        <topology evidence="1">Multi-pass membrane protein</topology>
    </subcellularLocation>
</comment>
<dbReference type="PANTHER" id="PTHR31611">
    <property type="entry name" value="HIGH-AFFINITY NICKEL TRANSPORT PROTEIN NIC1"/>
    <property type="match status" value="1"/>
</dbReference>
<dbReference type="GO" id="GO:0015099">
    <property type="term" value="F:nickel cation transmembrane transporter activity"/>
    <property type="evidence" value="ECO:0007669"/>
    <property type="project" value="UniProtKB-UniRule"/>
</dbReference>
<feature type="transmembrane region" description="Helical" evidence="8">
    <location>
        <begin position="367"/>
        <end position="391"/>
    </location>
</feature>
<dbReference type="OrthoDB" id="5197598at2759"/>
<dbReference type="InterPro" id="IPR004688">
    <property type="entry name" value="Ni/Co_transpt"/>
</dbReference>
<dbReference type="AlphaFoldDB" id="A0A9Q5HUZ3"/>
<keyword evidence="4" id="KW-0533">Nickel</keyword>
<keyword evidence="10" id="KW-1185">Reference proteome</keyword>
<feature type="transmembrane region" description="Helical" evidence="8">
    <location>
        <begin position="428"/>
        <end position="451"/>
    </location>
</feature>